<gene>
    <name evidence="1" type="ORF">SAMN05414137_120209</name>
</gene>
<protein>
    <submittedName>
        <fullName evidence="1">Uncharacterized protein</fullName>
    </submittedName>
</protein>
<sequence>MIDSVRALYDALQHEAELSEEVRGEDQTWEWPTILRRAADDIRLTESSSSVLRGAAYALWSVDYPRSSRSSLLRAVAEALDGFDEFEDYARNITAAPPFTWPDEIAAAPFTDMGSDNPACVVAIAALRAMSDAAATPAVGDGCDWGHCMREAARLARIALQLEEADPATPQPH</sequence>
<evidence type="ECO:0000313" key="2">
    <source>
        <dbReference type="Proteomes" id="UP000183015"/>
    </source>
</evidence>
<accession>A0A1H7WJL4</accession>
<dbReference type="RefSeq" id="WP_042446504.1">
    <property type="nucleotide sequence ID" value="NZ_BBPN01000011.1"/>
</dbReference>
<dbReference type="AlphaFoldDB" id="A0A1H7WJL4"/>
<proteinExistence type="predicted"/>
<reference evidence="2" key="1">
    <citation type="submission" date="2016-10" db="EMBL/GenBank/DDBJ databases">
        <authorList>
            <person name="Varghese N."/>
        </authorList>
    </citation>
    <scope>NUCLEOTIDE SEQUENCE [LARGE SCALE GENOMIC DNA]</scope>
    <source>
        <strain evidence="2">DSM 45096 / BCRC 16803 / CGMCC 4.1857 / CIP 109030 / JCM 12277 / KCTC 19219 / NBRC 100920 / 33214</strain>
    </source>
</reference>
<evidence type="ECO:0000313" key="1">
    <source>
        <dbReference type="EMBL" id="SEM21681.1"/>
    </source>
</evidence>
<dbReference type="EMBL" id="FOAZ01000020">
    <property type="protein sequence ID" value="SEM21681.1"/>
    <property type="molecule type" value="Genomic_DNA"/>
</dbReference>
<organism evidence="1 2">
    <name type="scientific">Streptacidiphilus jiangxiensis</name>
    <dbReference type="NCBI Taxonomy" id="235985"/>
    <lineage>
        <taxon>Bacteria</taxon>
        <taxon>Bacillati</taxon>
        <taxon>Actinomycetota</taxon>
        <taxon>Actinomycetes</taxon>
        <taxon>Kitasatosporales</taxon>
        <taxon>Streptomycetaceae</taxon>
        <taxon>Streptacidiphilus</taxon>
    </lineage>
</organism>
<keyword evidence="2" id="KW-1185">Reference proteome</keyword>
<name>A0A1H7WJL4_STRJI</name>
<dbReference type="Proteomes" id="UP000183015">
    <property type="component" value="Unassembled WGS sequence"/>
</dbReference>